<dbReference type="Pfam" id="PF06964">
    <property type="entry name" value="Alpha-L-AF_C"/>
    <property type="match status" value="1"/>
</dbReference>
<dbReference type="EC" id="3.2.1.55" evidence="3"/>
<name>A0A2S6AGR1_9NOCA</name>
<dbReference type="InterPro" id="IPR051563">
    <property type="entry name" value="Glycosyl_Hydrolase_51"/>
</dbReference>
<dbReference type="RefSeq" id="WP_104378968.1">
    <property type="nucleotide sequence ID" value="NZ_PSZC01000033.1"/>
</dbReference>
<dbReference type="GO" id="GO:0046373">
    <property type="term" value="P:L-arabinose metabolic process"/>
    <property type="evidence" value="ECO:0007669"/>
    <property type="project" value="InterPro"/>
</dbReference>
<dbReference type="AlphaFoldDB" id="A0A2S6AGR1"/>
<evidence type="ECO:0000256" key="3">
    <source>
        <dbReference type="ARBA" id="ARBA00012670"/>
    </source>
</evidence>
<evidence type="ECO:0000256" key="2">
    <source>
        <dbReference type="ARBA" id="ARBA00007186"/>
    </source>
</evidence>
<evidence type="ECO:0000256" key="4">
    <source>
        <dbReference type="ARBA" id="ARBA00022729"/>
    </source>
</evidence>
<evidence type="ECO:0000256" key="5">
    <source>
        <dbReference type="ARBA" id="ARBA00022801"/>
    </source>
</evidence>
<comment type="catalytic activity">
    <reaction evidence="1">
        <text>Hydrolysis of terminal non-reducing alpha-L-arabinofuranoside residues in alpha-L-arabinosides.</text>
        <dbReference type="EC" id="3.2.1.55"/>
    </reaction>
</comment>
<dbReference type="InterPro" id="IPR010720">
    <property type="entry name" value="Alpha-L-AF_C"/>
</dbReference>
<dbReference type="GO" id="GO:0046556">
    <property type="term" value="F:alpha-L-arabinofuranosidase activity"/>
    <property type="evidence" value="ECO:0007669"/>
    <property type="project" value="UniProtKB-EC"/>
</dbReference>
<dbReference type="Pfam" id="PF22848">
    <property type="entry name" value="ASD1_dom"/>
    <property type="match status" value="1"/>
</dbReference>
<evidence type="ECO:0000259" key="7">
    <source>
        <dbReference type="SMART" id="SM00813"/>
    </source>
</evidence>
<dbReference type="InterPro" id="IPR017853">
    <property type="entry name" value="GH"/>
</dbReference>
<dbReference type="PANTHER" id="PTHR31776">
    <property type="entry name" value="ALPHA-L-ARABINOFURANOSIDASE 1"/>
    <property type="match status" value="1"/>
</dbReference>
<dbReference type="PANTHER" id="PTHR31776:SF0">
    <property type="entry name" value="ALPHA-L-ARABINOFURANOSIDASE 1"/>
    <property type="match status" value="1"/>
</dbReference>
<dbReference type="OrthoDB" id="9758333at2"/>
<dbReference type="EMBL" id="PSZC01000033">
    <property type="protein sequence ID" value="PPJ33956.1"/>
    <property type="molecule type" value="Genomic_DNA"/>
</dbReference>
<evidence type="ECO:0000256" key="1">
    <source>
        <dbReference type="ARBA" id="ARBA00001462"/>
    </source>
</evidence>
<dbReference type="Proteomes" id="UP000239874">
    <property type="component" value="Unassembled WGS sequence"/>
</dbReference>
<proteinExistence type="inferred from homology"/>
<reference evidence="8 9" key="1">
    <citation type="submission" date="2018-02" db="EMBL/GenBank/DDBJ databases">
        <title>8 Nocardia nova and 1 Nocardia cyriacigeorgica strain used for evolution to TMP-SMX.</title>
        <authorList>
            <person name="Mehta H."/>
            <person name="Weng J."/>
            <person name="Shamoo Y."/>
        </authorList>
    </citation>
    <scope>NUCLEOTIDE SEQUENCE [LARGE SCALE GENOMIC DNA]</scope>
    <source>
        <strain evidence="8 9">MDA3139</strain>
    </source>
</reference>
<feature type="domain" description="Alpha-L-arabinofuranosidase C-terminal" evidence="7">
    <location>
        <begin position="477"/>
        <end position="663"/>
    </location>
</feature>
<sequence>MNSLAPQTKALDTTPVDIAVAAQDARKPVSPTLVGLFFEDINFACDGGLNANLVNNHSFEGVYLDRRLHSEFVAVVTRRRPRRKFDRARHWSISGGRLEVLDDEPVAAGGHFARLHSGGTAVLSNPGYPGDGGTPSMPARSGVPLDFRAHVRPVSWRGELEIRIVGLDGRTNASARLDVGTGDEWQRVSVRLHPERTELAALQLVVHGTGIVDVDEISLVPADHWGAGDPRWSQGLLRRDLVETLRDLAPTFMRFPGGCIVEGLEGSNAYDWKASVGPIEQRRPDYNLWALSRAHGDYSQSRQIGFYEYFLLCEDLGMEPVPVVSAGLCCQYRSREVLATDDVRFDQLITDTLDLIDWATGDPGESSWAALRAEAGHPEPFRLNYLAIGNENHGHDYLDRFERIRTAVEAHHPGLTIIMSSGPFPRGKGFDLSWSHARAGRSDLLVDEHFYNRPSWFRKAARRYDDYPRGGARVFVGEYAAHFPTLMLPAPARKPANTFESALAEAAFLTGLERNADVVAMSSYAPLLNRVGSGQWQHNMVDFTAFTVQPTANYVVHQLFATTLGTRIVPLSGALPEDIFASASTTDQALFIHLVNTSGQTAALRLVVDGPTSDTARVQRIQADPGARNALDSDGTAHTQVSVEETSEFVHDGTVALSLPAYSATAVSLTLQREALPESVGS</sequence>
<evidence type="ECO:0000256" key="6">
    <source>
        <dbReference type="ARBA" id="ARBA00023180"/>
    </source>
</evidence>
<keyword evidence="5" id="KW-0378">Hydrolase</keyword>
<keyword evidence="6" id="KW-0325">Glycoprotein</keyword>
<dbReference type="InterPro" id="IPR013780">
    <property type="entry name" value="Glyco_hydro_b"/>
</dbReference>
<comment type="caution">
    <text evidence="8">The sequence shown here is derived from an EMBL/GenBank/DDBJ whole genome shotgun (WGS) entry which is preliminary data.</text>
</comment>
<comment type="similarity">
    <text evidence="2">Belongs to the glycosyl hydrolase 51 family.</text>
</comment>
<dbReference type="Gene3D" id="2.60.40.1180">
    <property type="entry name" value="Golgi alpha-mannosidase II"/>
    <property type="match status" value="1"/>
</dbReference>
<protein>
    <recommendedName>
        <fullName evidence="3">non-reducing end alpha-L-arabinofuranosidase</fullName>
        <ecNumber evidence="3">3.2.1.55</ecNumber>
    </recommendedName>
</protein>
<dbReference type="InterPro" id="IPR055235">
    <property type="entry name" value="ASD1_cat"/>
</dbReference>
<gene>
    <name evidence="8" type="ORF">C5E45_31025</name>
</gene>
<keyword evidence="4" id="KW-0732">Signal</keyword>
<dbReference type="SUPFAM" id="SSF51445">
    <property type="entry name" value="(Trans)glycosidases"/>
    <property type="match status" value="1"/>
</dbReference>
<evidence type="ECO:0000313" key="9">
    <source>
        <dbReference type="Proteomes" id="UP000239874"/>
    </source>
</evidence>
<dbReference type="SMART" id="SM00813">
    <property type="entry name" value="Alpha-L-AF_C"/>
    <property type="match status" value="1"/>
</dbReference>
<dbReference type="Gene3D" id="3.20.20.80">
    <property type="entry name" value="Glycosidases"/>
    <property type="match status" value="1"/>
</dbReference>
<organism evidence="8 9">
    <name type="scientific">Nocardia nova</name>
    <dbReference type="NCBI Taxonomy" id="37330"/>
    <lineage>
        <taxon>Bacteria</taxon>
        <taxon>Bacillati</taxon>
        <taxon>Actinomycetota</taxon>
        <taxon>Actinomycetes</taxon>
        <taxon>Mycobacteriales</taxon>
        <taxon>Nocardiaceae</taxon>
        <taxon>Nocardia</taxon>
    </lineage>
</organism>
<evidence type="ECO:0000313" key="8">
    <source>
        <dbReference type="EMBL" id="PPJ33956.1"/>
    </source>
</evidence>
<accession>A0A2S6AGR1</accession>